<dbReference type="NCBIfam" id="TIGR00143">
    <property type="entry name" value="hypF"/>
    <property type="match status" value="1"/>
</dbReference>
<dbReference type="Gene3D" id="3.30.420.360">
    <property type="match status" value="1"/>
</dbReference>
<dbReference type="InterPro" id="IPR041440">
    <property type="entry name" value="HypF_C"/>
</dbReference>
<keyword evidence="5" id="KW-0479">Metal-binding</keyword>
<dbReference type="GO" id="GO:0051604">
    <property type="term" value="P:protein maturation"/>
    <property type="evidence" value="ECO:0007669"/>
    <property type="project" value="TreeGrafter"/>
</dbReference>
<dbReference type="PIRSF" id="PIRSF006256">
    <property type="entry name" value="CMPcnvr_hdrg_mat"/>
    <property type="match status" value="1"/>
</dbReference>
<dbReference type="EC" id="6.2.-.-" evidence="10"/>
<comment type="caution">
    <text evidence="14">The sequence shown here is derived from an EMBL/GenBank/DDBJ whole genome shotgun (WGS) entry which is preliminary data.</text>
</comment>
<evidence type="ECO:0000256" key="7">
    <source>
        <dbReference type="ARBA" id="ARBA00022833"/>
    </source>
</evidence>
<dbReference type="Pfam" id="PF00708">
    <property type="entry name" value="Acylphosphatase"/>
    <property type="match status" value="1"/>
</dbReference>
<dbReference type="GO" id="GO:0003725">
    <property type="term" value="F:double-stranded RNA binding"/>
    <property type="evidence" value="ECO:0007669"/>
    <property type="project" value="InterPro"/>
</dbReference>
<dbReference type="GO" id="GO:0008270">
    <property type="term" value="F:zinc ion binding"/>
    <property type="evidence" value="ECO:0007669"/>
    <property type="project" value="UniProtKB-KW"/>
</dbReference>
<dbReference type="SUPFAM" id="SSF53067">
    <property type="entry name" value="Actin-like ATPase domain"/>
    <property type="match status" value="1"/>
</dbReference>
<dbReference type="FunFam" id="3.30.420.40:FF:000124">
    <property type="entry name" value="Carbamoyltransferase HypF"/>
    <property type="match status" value="1"/>
</dbReference>
<dbReference type="InterPro" id="IPR004421">
    <property type="entry name" value="Carbamoyltransferase_HypF"/>
</dbReference>
<dbReference type="InterPro" id="IPR036046">
    <property type="entry name" value="Acylphosphatase-like_dom_sf"/>
</dbReference>
<dbReference type="AlphaFoldDB" id="F7NIS7"/>
<evidence type="ECO:0000256" key="11">
    <source>
        <dbReference type="PROSITE-ProRule" id="PRU00520"/>
    </source>
</evidence>
<dbReference type="Gene3D" id="3.30.420.40">
    <property type="match status" value="1"/>
</dbReference>
<dbReference type="PANTHER" id="PTHR42959:SF1">
    <property type="entry name" value="CARBAMOYLTRANSFERASE HYPF"/>
    <property type="match status" value="1"/>
</dbReference>
<dbReference type="eggNOG" id="COG0068">
    <property type="taxonomic scope" value="Bacteria"/>
</dbReference>
<comment type="similarity">
    <text evidence="2">Belongs to the acylphosphatase family.</text>
</comment>
<dbReference type="EMBL" id="AFGF01000079">
    <property type="protein sequence ID" value="EGO64050.1"/>
    <property type="molecule type" value="Genomic_DNA"/>
</dbReference>
<dbReference type="Pfam" id="PF22521">
    <property type="entry name" value="HypF_C_2"/>
    <property type="match status" value="1"/>
</dbReference>
<dbReference type="InterPro" id="IPR001792">
    <property type="entry name" value="Acylphosphatase-like_dom"/>
</dbReference>
<dbReference type="SUPFAM" id="SSF55821">
    <property type="entry name" value="YrdC/RibB"/>
    <property type="match status" value="1"/>
</dbReference>
<dbReference type="InterPro" id="IPR043129">
    <property type="entry name" value="ATPase_NBD"/>
</dbReference>
<dbReference type="GO" id="GO:0016874">
    <property type="term" value="F:ligase activity"/>
    <property type="evidence" value="ECO:0007669"/>
    <property type="project" value="UniProtKB-UniRule"/>
</dbReference>
<dbReference type="Proteomes" id="UP000003240">
    <property type="component" value="Unassembled WGS sequence"/>
</dbReference>
<reference evidence="14 15" key="1">
    <citation type="journal article" date="2011" name="EMBO J.">
        <title>Structural diversity of bacterial flagellar motors.</title>
        <authorList>
            <person name="Chen S."/>
            <person name="Beeby M."/>
            <person name="Murphy G.E."/>
            <person name="Leadbetter J.R."/>
            <person name="Hendrixson D.R."/>
            <person name="Briegel A."/>
            <person name="Li Z."/>
            <person name="Shi J."/>
            <person name="Tocheva E.I."/>
            <person name="Muller A."/>
            <person name="Dobro M.J."/>
            <person name="Jensen G.J."/>
        </authorList>
    </citation>
    <scope>NUCLEOTIDE SEQUENCE [LARGE SCALE GENOMIC DNA]</scope>
    <source>
        <strain evidence="14 15">DSM 6540</strain>
    </source>
</reference>
<keyword evidence="4" id="KW-0436">Ligase</keyword>
<dbReference type="Pfam" id="PF01300">
    <property type="entry name" value="Sua5_yciO_yrdC"/>
    <property type="match status" value="1"/>
</dbReference>
<dbReference type="GO" id="GO:0016743">
    <property type="term" value="F:carboxyl- or carbamoyltransferase activity"/>
    <property type="evidence" value="ECO:0007669"/>
    <property type="project" value="UniProtKB-UniRule"/>
</dbReference>
<dbReference type="STRING" id="1009370.ALO_09899"/>
<dbReference type="PROSITE" id="PS00150">
    <property type="entry name" value="ACYLPHOSPHATASE_1"/>
    <property type="match status" value="1"/>
</dbReference>
<keyword evidence="6" id="KW-0863">Zinc-finger</keyword>
<dbReference type="UniPathway" id="UPA00335"/>
<sequence length="760" mass="82583">MVEETGATLGNIERIGIHIAGIVQGVGFRPFVYNLARRHHLRGWVLNDGAGVRIEAEGASHALREFVAGLTAEAPPLAVIADMMIIALPLKGETQFEIKSSLISVTHSATISPDIATCPDCRREMADPNNRRFGYPFTNCTNCGPRYTIITGVPYDRMRTTMDPFAMCPACQAEYDDPANRRFHAQPNACPVCGPRYRLLNSDGQEAAGQPLTEARRLLKNGAIVAVKGIGGYHLVCDAMNQQAVTLLRTRKIREDKPFAVMGGSLESVRRHCLVSQAEETFLTGAVRPIVLLAKTAGYSLAEAVAPGNPCLGVMLPYAPVHWLLLAPEDVWVMTSGNSSDEPIAYTDGDAIARLAGIADYFLIHNREIHYRADDSVVRIFNDKPYILRRSRGLAPAPIRLVRPGPPVLACGGELKNAFCLTKGDQAFVSVHMGDLENMAAFESYKATIGHCQGLLGIRPEVVACDLHPEYLSTKYADHWNLPRIAVQHHHAHIASVLAEHGLEEPVIGIAFDGTGYGSDGHLWGGEFLLADCREFTRLAHCRYLPLPGASRAIKEPWRPAAWMLQELYNADFVNLDIPLARLLPEGWQMTIQAAAKGINAPLTSSAGRLFDIAAAILGIRTHIHYEGQAAVELELAATGARGDTLPYDITAGNVRELDFRPTFAAMVQAIGQGRGTAELAAAFHTTLAAAITDMTRRLSKTTGIRKVALSGGVFQNMTLLRQVAGLLEKDFTVLIHRQVPTNDGGLCLGQAAVAIERSR</sequence>
<dbReference type="InterPro" id="IPR011125">
    <property type="entry name" value="Znf_HypF"/>
</dbReference>
<dbReference type="Gene3D" id="3.90.870.50">
    <property type="match status" value="1"/>
</dbReference>
<keyword evidence="11" id="KW-0378">Hydrolase</keyword>
<evidence type="ECO:0000256" key="1">
    <source>
        <dbReference type="ARBA" id="ARBA00004711"/>
    </source>
</evidence>
<evidence type="ECO:0000313" key="15">
    <source>
        <dbReference type="Proteomes" id="UP000003240"/>
    </source>
</evidence>
<dbReference type="PANTHER" id="PTHR42959">
    <property type="entry name" value="CARBAMOYLTRANSFERASE"/>
    <property type="match status" value="1"/>
</dbReference>
<evidence type="ECO:0000256" key="5">
    <source>
        <dbReference type="ARBA" id="ARBA00022723"/>
    </source>
</evidence>
<evidence type="ECO:0000256" key="4">
    <source>
        <dbReference type="ARBA" id="ARBA00022598"/>
    </source>
</evidence>
<evidence type="ECO:0000256" key="2">
    <source>
        <dbReference type="ARBA" id="ARBA00005614"/>
    </source>
</evidence>
<dbReference type="PROSITE" id="PS51163">
    <property type="entry name" value="YRDC"/>
    <property type="match status" value="1"/>
</dbReference>
<feature type="active site" evidence="11">
    <location>
        <position position="29"/>
    </location>
</feature>
<feature type="domain" description="Acylphosphatase-like" evidence="12">
    <location>
        <begin position="14"/>
        <end position="100"/>
    </location>
</feature>
<keyword evidence="15" id="KW-1185">Reference proteome</keyword>
<dbReference type="RefSeq" id="WP_004573258.1">
    <property type="nucleotide sequence ID" value="NZ_AFGF01000079.1"/>
</dbReference>
<evidence type="ECO:0000256" key="9">
    <source>
        <dbReference type="ARBA" id="ARBA00048220"/>
    </source>
</evidence>
<dbReference type="InterPro" id="IPR006070">
    <property type="entry name" value="Sua5-like_dom"/>
</dbReference>
<dbReference type="InterPro" id="IPR017945">
    <property type="entry name" value="DHBP_synth_RibB-like_a/b_dom"/>
</dbReference>
<comment type="catalytic activity">
    <reaction evidence="9">
        <text>C-terminal L-cysteinyl-[HypE protein] + carbamoyl phosphate + ATP + H2O = C-terminal S-carboxamide-L-cysteinyl-[HypE protein] + AMP + phosphate + diphosphate + H(+)</text>
        <dbReference type="Rhea" id="RHEA:55636"/>
        <dbReference type="Rhea" id="RHEA-COMP:14247"/>
        <dbReference type="Rhea" id="RHEA-COMP:14392"/>
        <dbReference type="ChEBI" id="CHEBI:15377"/>
        <dbReference type="ChEBI" id="CHEBI:15378"/>
        <dbReference type="ChEBI" id="CHEBI:30616"/>
        <dbReference type="ChEBI" id="CHEBI:33019"/>
        <dbReference type="ChEBI" id="CHEBI:43474"/>
        <dbReference type="ChEBI" id="CHEBI:58228"/>
        <dbReference type="ChEBI" id="CHEBI:76913"/>
        <dbReference type="ChEBI" id="CHEBI:139126"/>
        <dbReference type="ChEBI" id="CHEBI:456215"/>
    </reaction>
</comment>
<accession>F7NIS7</accession>
<dbReference type="Pfam" id="PF17788">
    <property type="entry name" value="HypF_C"/>
    <property type="match status" value="1"/>
</dbReference>
<dbReference type="InterPro" id="IPR017968">
    <property type="entry name" value="Acylphosphatase_CS"/>
</dbReference>
<dbReference type="InterPro" id="IPR051060">
    <property type="entry name" value="Carbamoyltrans_HypF-like"/>
</dbReference>
<dbReference type="Pfam" id="PF07503">
    <property type="entry name" value="zf-HYPF"/>
    <property type="match status" value="2"/>
</dbReference>
<dbReference type="Gene3D" id="3.30.110.120">
    <property type="match status" value="1"/>
</dbReference>
<evidence type="ECO:0000256" key="6">
    <source>
        <dbReference type="ARBA" id="ARBA00022771"/>
    </source>
</evidence>
<comment type="pathway">
    <text evidence="1">Protein modification; [NiFe] hydrogenase maturation.</text>
</comment>
<evidence type="ECO:0000256" key="3">
    <source>
        <dbReference type="ARBA" id="ARBA00008097"/>
    </source>
</evidence>
<organism evidence="14 15">
    <name type="scientific">Acetonema longum DSM 6540</name>
    <dbReference type="NCBI Taxonomy" id="1009370"/>
    <lineage>
        <taxon>Bacteria</taxon>
        <taxon>Bacillati</taxon>
        <taxon>Bacillota</taxon>
        <taxon>Negativicutes</taxon>
        <taxon>Acetonemataceae</taxon>
        <taxon>Acetonema</taxon>
    </lineage>
</organism>
<dbReference type="PROSITE" id="PS51160">
    <property type="entry name" value="ACYLPHOSPHATASE_3"/>
    <property type="match status" value="1"/>
</dbReference>
<name>F7NIS7_9FIRM</name>
<comment type="similarity">
    <text evidence="3 10">Belongs to the carbamoyltransferase HypF family.</text>
</comment>
<dbReference type="SUPFAM" id="SSF54975">
    <property type="entry name" value="Acylphosphatase/BLUF domain-like"/>
    <property type="match status" value="1"/>
</dbReference>
<evidence type="ECO:0000256" key="10">
    <source>
        <dbReference type="PIRNR" id="PIRNR006256"/>
    </source>
</evidence>
<keyword evidence="7" id="KW-0862">Zinc</keyword>
<dbReference type="InterPro" id="IPR055128">
    <property type="entry name" value="HypF_C_2"/>
</dbReference>
<protein>
    <recommendedName>
        <fullName evidence="10">Carbamoyltransferase</fullName>
        <ecNumber evidence="10">6.2.-.-</ecNumber>
    </recommendedName>
</protein>
<feature type="domain" description="YrdC-like" evidence="13">
    <location>
        <begin position="209"/>
        <end position="393"/>
    </location>
</feature>
<feature type="active site" evidence="11">
    <location>
        <position position="47"/>
    </location>
</feature>
<evidence type="ECO:0000256" key="8">
    <source>
        <dbReference type="ARBA" id="ARBA00047645"/>
    </source>
</evidence>
<dbReference type="GO" id="GO:0003998">
    <property type="term" value="F:acylphosphatase activity"/>
    <property type="evidence" value="ECO:0007669"/>
    <property type="project" value="UniProtKB-EC"/>
</dbReference>
<evidence type="ECO:0000259" key="13">
    <source>
        <dbReference type="PROSITE" id="PS51163"/>
    </source>
</evidence>
<evidence type="ECO:0000259" key="12">
    <source>
        <dbReference type="PROSITE" id="PS51160"/>
    </source>
</evidence>
<evidence type="ECO:0000313" key="14">
    <source>
        <dbReference type="EMBL" id="EGO64050.1"/>
    </source>
</evidence>
<comment type="catalytic activity">
    <reaction evidence="8 11">
        <text>an acyl phosphate + H2O = a carboxylate + phosphate + H(+)</text>
        <dbReference type="Rhea" id="RHEA:14965"/>
        <dbReference type="ChEBI" id="CHEBI:15377"/>
        <dbReference type="ChEBI" id="CHEBI:15378"/>
        <dbReference type="ChEBI" id="CHEBI:29067"/>
        <dbReference type="ChEBI" id="CHEBI:43474"/>
        <dbReference type="ChEBI" id="CHEBI:59918"/>
        <dbReference type="EC" id="3.6.1.7"/>
    </reaction>
</comment>
<proteinExistence type="inferred from homology"/>
<gene>
    <name evidence="14" type="ORF">ALO_09899</name>
</gene>